<evidence type="ECO:0000259" key="6">
    <source>
        <dbReference type="PROSITE" id="PS50043"/>
    </source>
</evidence>
<dbReference type="RefSeq" id="WP_108370014.1">
    <property type="nucleotide sequence ID" value="NZ_CP028811.1"/>
</dbReference>
<dbReference type="OrthoDB" id="9797341at2"/>
<dbReference type="Pfam" id="PF00196">
    <property type="entry name" value="GerE"/>
    <property type="match status" value="1"/>
</dbReference>
<dbReference type="InterPro" id="IPR000792">
    <property type="entry name" value="Tscrpt_reg_LuxR_C"/>
</dbReference>
<evidence type="ECO:0000313" key="9">
    <source>
        <dbReference type="Proteomes" id="UP000244193"/>
    </source>
</evidence>
<dbReference type="InterPro" id="IPR039420">
    <property type="entry name" value="WalR-like"/>
</dbReference>
<dbReference type="CDD" id="cd06170">
    <property type="entry name" value="LuxR_C_like"/>
    <property type="match status" value="1"/>
</dbReference>
<dbReference type="Gene3D" id="3.40.50.2300">
    <property type="match status" value="1"/>
</dbReference>
<dbReference type="InterPro" id="IPR016032">
    <property type="entry name" value="Sig_transdc_resp-reg_C-effctor"/>
</dbReference>
<dbReference type="GO" id="GO:0003677">
    <property type="term" value="F:DNA binding"/>
    <property type="evidence" value="ECO:0007669"/>
    <property type="project" value="UniProtKB-KW"/>
</dbReference>
<dbReference type="CDD" id="cd17535">
    <property type="entry name" value="REC_NarL-like"/>
    <property type="match status" value="1"/>
</dbReference>
<dbReference type="AlphaFoldDB" id="A0A2S0RDQ8"/>
<evidence type="ECO:0000256" key="4">
    <source>
        <dbReference type="ARBA" id="ARBA00023163"/>
    </source>
</evidence>
<keyword evidence="3 8" id="KW-0238">DNA-binding</keyword>
<evidence type="ECO:0000256" key="3">
    <source>
        <dbReference type="ARBA" id="ARBA00023125"/>
    </source>
</evidence>
<dbReference type="GO" id="GO:0000160">
    <property type="term" value="P:phosphorelay signal transduction system"/>
    <property type="evidence" value="ECO:0007669"/>
    <property type="project" value="InterPro"/>
</dbReference>
<organism evidence="8 9">
    <name type="scientific">Flavobacterium magnum</name>
    <dbReference type="NCBI Taxonomy" id="2162713"/>
    <lineage>
        <taxon>Bacteria</taxon>
        <taxon>Pseudomonadati</taxon>
        <taxon>Bacteroidota</taxon>
        <taxon>Flavobacteriia</taxon>
        <taxon>Flavobacteriales</taxon>
        <taxon>Flavobacteriaceae</taxon>
        <taxon>Flavobacterium</taxon>
    </lineage>
</organism>
<dbReference type="PROSITE" id="PS00622">
    <property type="entry name" value="HTH_LUXR_1"/>
    <property type="match status" value="1"/>
</dbReference>
<sequence>MTKIIIVDDHPLVIEGIKALIESDSSFEIVGIALNGKQTNQLLKTEKPDIIFMDINLPDCSGIDLCREILLKFPSIIIIGLSTFNTPSYIQAMLDSGAKGYLLKNTTKNEFLKALNTVLSHKTYVSEEAKSILNTFKTETEIVLTRREREVLQLIASGKSNTEIAKELFISPTTVDSHRTNLLAKFKTNNTALLVKQALKSGFIVY</sequence>
<dbReference type="Pfam" id="PF00072">
    <property type="entry name" value="Response_reg"/>
    <property type="match status" value="1"/>
</dbReference>
<feature type="modified residue" description="4-aspartylphosphate" evidence="5">
    <location>
        <position position="54"/>
    </location>
</feature>
<dbReference type="InterPro" id="IPR058245">
    <property type="entry name" value="NreC/VraR/RcsB-like_REC"/>
</dbReference>
<evidence type="ECO:0000313" key="8">
    <source>
        <dbReference type="EMBL" id="AWA29430.1"/>
    </source>
</evidence>
<dbReference type="SMART" id="SM00448">
    <property type="entry name" value="REC"/>
    <property type="match status" value="1"/>
</dbReference>
<evidence type="ECO:0000256" key="1">
    <source>
        <dbReference type="ARBA" id="ARBA00022553"/>
    </source>
</evidence>
<dbReference type="PANTHER" id="PTHR43214">
    <property type="entry name" value="TWO-COMPONENT RESPONSE REGULATOR"/>
    <property type="match status" value="1"/>
</dbReference>
<feature type="domain" description="Response regulatory" evidence="7">
    <location>
        <begin position="3"/>
        <end position="119"/>
    </location>
</feature>
<name>A0A2S0RDQ8_9FLAO</name>
<keyword evidence="1 5" id="KW-0597">Phosphoprotein</keyword>
<dbReference type="PRINTS" id="PR00038">
    <property type="entry name" value="HTHLUXR"/>
</dbReference>
<dbReference type="PANTHER" id="PTHR43214:SF41">
    <property type="entry name" value="NITRATE_NITRITE RESPONSE REGULATOR PROTEIN NARP"/>
    <property type="match status" value="1"/>
</dbReference>
<evidence type="ECO:0000256" key="5">
    <source>
        <dbReference type="PROSITE-ProRule" id="PRU00169"/>
    </source>
</evidence>
<dbReference type="SMART" id="SM00421">
    <property type="entry name" value="HTH_LUXR"/>
    <property type="match status" value="1"/>
</dbReference>
<keyword evidence="4" id="KW-0804">Transcription</keyword>
<proteinExistence type="predicted"/>
<feature type="domain" description="HTH luxR-type" evidence="6">
    <location>
        <begin position="137"/>
        <end position="202"/>
    </location>
</feature>
<dbReference type="InterPro" id="IPR001789">
    <property type="entry name" value="Sig_transdc_resp-reg_receiver"/>
</dbReference>
<dbReference type="KEGG" id="fmg:HYN48_04640"/>
<protein>
    <submittedName>
        <fullName evidence="8">DNA-binding response regulator</fullName>
    </submittedName>
</protein>
<reference evidence="8 9" key="1">
    <citation type="submission" date="2018-04" db="EMBL/GenBank/DDBJ databases">
        <title>Genome sequencing of Flavobacterium sp. HYN0048.</title>
        <authorList>
            <person name="Yi H."/>
            <person name="Baek C."/>
        </authorList>
    </citation>
    <scope>NUCLEOTIDE SEQUENCE [LARGE SCALE GENOMIC DNA]</scope>
    <source>
        <strain evidence="8 9">HYN0048</strain>
    </source>
</reference>
<dbReference type="GO" id="GO:0006355">
    <property type="term" value="P:regulation of DNA-templated transcription"/>
    <property type="evidence" value="ECO:0007669"/>
    <property type="project" value="InterPro"/>
</dbReference>
<dbReference type="PROSITE" id="PS50043">
    <property type="entry name" value="HTH_LUXR_2"/>
    <property type="match status" value="1"/>
</dbReference>
<dbReference type="SUPFAM" id="SSF46894">
    <property type="entry name" value="C-terminal effector domain of the bipartite response regulators"/>
    <property type="match status" value="1"/>
</dbReference>
<dbReference type="PROSITE" id="PS50110">
    <property type="entry name" value="RESPONSE_REGULATORY"/>
    <property type="match status" value="1"/>
</dbReference>
<dbReference type="EMBL" id="CP028811">
    <property type="protein sequence ID" value="AWA29430.1"/>
    <property type="molecule type" value="Genomic_DNA"/>
</dbReference>
<evidence type="ECO:0000259" key="7">
    <source>
        <dbReference type="PROSITE" id="PS50110"/>
    </source>
</evidence>
<keyword evidence="2" id="KW-0805">Transcription regulation</keyword>
<dbReference type="InterPro" id="IPR011006">
    <property type="entry name" value="CheY-like_superfamily"/>
</dbReference>
<evidence type="ECO:0000256" key="2">
    <source>
        <dbReference type="ARBA" id="ARBA00023015"/>
    </source>
</evidence>
<accession>A0A2S0RDQ8</accession>
<dbReference type="Proteomes" id="UP000244193">
    <property type="component" value="Chromosome"/>
</dbReference>
<keyword evidence="9" id="KW-1185">Reference proteome</keyword>
<dbReference type="SUPFAM" id="SSF52172">
    <property type="entry name" value="CheY-like"/>
    <property type="match status" value="1"/>
</dbReference>
<gene>
    <name evidence="8" type="ORF">HYN48_04640</name>
</gene>